<dbReference type="PANTHER" id="PTHR34982">
    <property type="entry name" value="YOP PROTEINS TRANSLOCATION PROTEIN L"/>
    <property type="match status" value="1"/>
</dbReference>
<feature type="domain" description="Flagellar assembly protein FliH/Type III secretion system HrpE" evidence="9">
    <location>
        <begin position="106"/>
        <end position="227"/>
    </location>
</feature>
<comment type="caution">
    <text evidence="10">The sequence shown here is derived from an EMBL/GenBank/DDBJ whole genome shotgun (WGS) entry which is preliminary data.</text>
</comment>
<keyword evidence="7" id="KW-1006">Bacterial flagellum protein export</keyword>
<evidence type="ECO:0000259" key="9">
    <source>
        <dbReference type="Pfam" id="PF02108"/>
    </source>
</evidence>
<dbReference type="InterPro" id="IPR018035">
    <property type="entry name" value="Flagellar_FliH/T3SS_HrpE"/>
</dbReference>
<evidence type="ECO:0000256" key="8">
    <source>
        <dbReference type="SAM" id="MobiDB-lite"/>
    </source>
</evidence>
<evidence type="ECO:0000256" key="2">
    <source>
        <dbReference type="ARBA" id="ARBA00006602"/>
    </source>
</evidence>
<accession>A0ABX2W947</accession>
<feature type="compositionally biased region" description="Polar residues" evidence="8">
    <location>
        <begin position="21"/>
        <end position="30"/>
    </location>
</feature>
<evidence type="ECO:0000256" key="6">
    <source>
        <dbReference type="ARBA" id="ARBA00022927"/>
    </source>
</evidence>
<dbReference type="Pfam" id="PF02108">
    <property type="entry name" value="FliH"/>
    <property type="match status" value="1"/>
</dbReference>
<keyword evidence="11" id="KW-1185">Reference proteome</keyword>
<evidence type="ECO:0000256" key="1">
    <source>
        <dbReference type="ARBA" id="ARBA00003041"/>
    </source>
</evidence>
<keyword evidence="5" id="KW-1005">Bacterial flagellum biogenesis</keyword>
<organism evidence="10 11">
    <name type="scientific">Buttiauxella ferragutiae ATCC 51602</name>
    <dbReference type="NCBI Taxonomy" id="1354252"/>
    <lineage>
        <taxon>Bacteria</taxon>
        <taxon>Pseudomonadati</taxon>
        <taxon>Pseudomonadota</taxon>
        <taxon>Gammaproteobacteria</taxon>
        <taxon>Enterobacterales</taxon>
        <taxon>Enterobacteriaceae</taxon>
        <taxon>Buttiauxella</taxon>
    </lineage>
</organism>
<keyword evidence="10" id="KW-0969">Cilium</keyword>
<name>A0ABX2W947_9ENTR</name>
<reference evidence="10 11" key="1">
    <citation type="submission" date="2016-04" db="EMBL/GenBank/DDBJ databases">
        <title>ATOL: Assembling a taxonomically balanced genome-scale reconstruction of the evolutionary history of the Enterobacteriaceae.</title>
        <authorList>
            <person name="Plunkett G.III."/>
            <person name="Neeno-Eckwall E.C."/>
            <person name="Glasner J.D."/>
            <person name="Perna N.T."/>
        </authorList>
    </citation>
    <scope>NUCLEOTIDE SEQUENCE [LARGE SCALE GENOMIC DNA]</scope>
    <source>
        <strain evidence="10 11">ATCC 51602</strain>
    </source>
</reference>
<protein>
    <recommendedName>
        <fullName evidence="3">Flagellar assembly protein FliH</fullName>
    </recommendedName>
</protein>
<keyword evidence="10" id="KW-0966">Cell projection</keyword>
<evidence type="ECO:0000313" key="11">
    <source>
        <dbReference type="Proteomes" id="UP000078407"/>
    </source>
</evidence>
<dbReference type="Proteomes" id="UP000078407">
    <property type="component" value="Unassembled WGS sequence"/>
</dbReference>
<keyword evidence="10" id="KW-0282">Flagellum</keyword>
<dbReference type="EMBL" id="LXEQ01000033">
    <property type="protein sequence ID" value="OAT28079.1"/>
    <property type="molecule type" value="Genomic_DNA"/>
</dbReference>
<proteinExistence type="inferred from homology"/>
<sequence length="286" mass="31894">MPLHSKKDGPPRSVHRYHFPNISQQSSLPVSTPVEQLYDSPQQVTAKYQALMEEGHEAGFAEGVRSGLEQGKLQGLEHGLQAGMKEGREAGLQQAYQECKPNLDAALDKVEQIYNSLESALQETLDWQRESLCRLVSQVCRQVLRTELTQKPTQILPLIEETLALLPKPQGSVSIQLDPATHDLLKEYAPESLERWALQPDPQLSPGSFHIQTGLAEAESKLDDRLDLCVDQLRNQLADTTELNGLEASNVEPCTISPHNSPWRKEDMVSDLSLPVDKLSDDDFRG</sequence>
<feature type="region of interest" description="Disordered" evidence="8">
    <location>
        <begin position="1"/>
        <end position="30"/>
    </location>
</feature>
<feature type="compositionally biased region" description="Basic and acidic residues" evidence="8">
    <location>
        <begin position="1"/>
        <end position="10"/>
    </location>
</feature>
<evidence type="ECO:0000313" key="10">
    <source>
        <dbReference type="EMBL" id="OAT28079.1"/>
    </source>
</evidence>
<dbReference type="PANTHER" id="PTHR34982:SF1">
    <property type="entry name" value="FLAGELLAR ASSEMBLY PROTEIN FLIH"/>
    <property type="match status" value="1"/>
</dbReference>
<keyword evidence="4" id="KW-0813">Transport</keyword>
<keyword evidence="6" id="KW-0653">Protein transport</keyword>
<comment type="function">
    <text evidence="1">Needed for flagellar regrowth and assembly.</text>
</comment>
<evidence type="ECO:0000256" key="4">
    <source>
        <dbReference type="ARBA" id="ARBA00022448"/>
    </source>
</evidence>
<evidence type="ECO:0000256" key="3">
    <source>
        <dbReference type="ARBA" id="ARBA00016507"/>
    </source>
</evidence>
<dbReference type="InterPro" id="IPR051472">
    <property type="entry name" value="T3SS_Stator/FliH"/>
</dbReference>
<evidence type="ECO:0000256" key="7">
    <source>
        <dbReference type="ARBA" id="ARBA00023225"/>
    </source>
</evidence>
<comment type="similarity">
    <text evidence="2">Belongs to the FliH family.</text>
</comment>
<evidence type="ECO:0000256" key="5">
    <source>
        <dbReference type="ARBA" id="ARBA00022795"/>
    </source>
</evidence>
<gene>
    <name evidence="10" type="ORF">M976_01918</name>
</gene>